<feature type="region of interest" description="Disordered" evidence="1">
    <location>
        <begin position="44"/>
        <end position="135"/>
    </location>
</feature>
<name>A0A1B6PIW9_SORBI</name>
<keyword evidence="3" id="KW-1185">Reference proteome</keyword>
<dbReference type="EMBL" id="CM000766">
    <property type="protein sequence ID" value="KXG25619.1"/>
    <property type="molecule type" value="Genomic_DNA"/>
</dbReference>
<sequence>MDEYGHDHDGRRPRDTYGRSTHSTVRPGENVATTYCTRAVVRQASRQDRRDAVGSVHVTIHQTTTGRHRHRQAPAMVQEDSLSRSAEAPCLGLAPSGCRCTMRGDDAGRTGTGEGAQPMEQPVRPAPGGVSWDGRRRLVRGRGGAVVGRWES</sequence>
<reference evidence="3" key="2">
    <citation type="journal article" date="2018" name="Plant J.">
        <title>The Sorghum bicolor reference genome: improved assembly, gene annotations, a transcriptome atlas, and signatures of genome organization.</title>
        <authorList>
            <person name="McCormick R.F."/>
            <person name="Truong S.K."/>
            <person name="Sreedasyam A."/>
            <person name="Jenkins J."/>
            <person name="Shu S."/>
            <person name="Sims D."/>
            <person name="Kennedy M."/>
            <person name="Amirebrahimi M."/>
            <person name="Weers B.D."/>
            <person name="McKinley B."/>
            <person name="Mattison A."/>
            <person name="Morishige D.T."/>
            <person name="Grimwood J."/>
            <person name="Schmutz J."/>
            <person name="Mullet J.E."/>
        </authorList>
    </citation>
    <scope>NUCLEOTIDE SEQUENCE [LARGE SCALE GENOMIC DNA]</scope>
    <source>
        <strain evidence="3">cv. BTx623</strain>
    </source>
</reference>
<evidence type="ECO:0000313" key="2">
    <source>
        <dbReference type="EMBL" id="KXG25619.1"/>
    </source>
</evidence>
<accession>A0A1B6PIW9</accession>
<proteinExistence type="predicted"/>
<dbReference type="AlphaFoldDB" id="A0A1B6PIW9"/>
<dbReference type="InParanoid" id="A0A1B6PIW9"/>
<dbReference type="Gramene" id="KXG25619">
    <property type="protein sequence ID" value="KXG25619"/>
    <property type="gene ID" value="SORBI_3007G206900"/>
</dbReference>
<feature type="compositionally biased region" description="Basic and acidic residues" evidence="1">
    <location>
        <begin position="1"/>
        <end position="17"/>
    </location>
</feature>
<reference evidence="2 3" key="1">
    <citation type="journal article" date="2009" name="Nature">
        <title>The Sorghum bicolor genome and the diversification of grasses.</title>
        <authorList>
            <person name="Paterson A.H."/>
            <person name="Bowers J.E."/>
            <person name="Bruggmann R."/>
            <person name="Dubchak I."/>
            <person name="Grimwood J."/>
            <person name="Gundlach H."/>
            <person name="Haberer G."/>
            <person name="Hellsten U."/>
            <person name="Mitros T."/>
            <person name="Poliakov A."/>
            <person name="Schmutz J."/>
            <person name="Spannagl M."/>
            <person name="Tang H."/>
            <person name="Wang X."/>
            <person name="Wicker T."/>
            <person name="Bharti A.K."/>
            <person name="Chapman J."/>
            <person name="Feltus F.A."/>
            <person name="Gowik U."/>
            <person name="Grigoriev I.V."/>
            <person name="Lyons E."/>
            <person name="Maher C.A."/>
            <person name="Martis M."/>
            <person name="Narechania A."/>
            <person name="Otillar R.P."/>
            <person name="Penning B.W."/>
            <person name="Salamov A.A."/>
            <person name="Wang Y."/>
            <person name="Zhang L."/>
            <person name="Carpita N.C."/>
            <person name="Freeling M."/>
            <person name="Gingle A.R."/>
            <person name="Hash C.T."/>
            <person name="Keller B."/>
            <person name="Klein P."/>
            <person name="Kresovich S."/>
            <person name="McCann M.C."/>
            <person name="Ming R."/>
            <person name="Peterson D.G."/>
            <person name="Mehboob-ur-Rahman"/>
            <person name="Ware D."/>
            <person name="Westhoff P."/>
            <person name="Mayer K.F."/>
            <person name="Messing J."/>
            <person name="Rokhsar D.S."/>
        </authorList>
    </citation>
    <scope>NUCLEOTIDE SEQUENCE [LARGE SCALE GENOMIC DNA]</scope>
    <source>
        <strain evidence="3">cv. BTx623</strain>
    </source>
</reference>
<evidence type="ECO:0000313" key="3">
    <source>
        <dbReference type="Proteomes" id="UP000000768"/>
    </source>
</evidence>
<protein>
    <submittedName>
        <fullName evidence="2">Uncharacterized protein</fullName>
    </submittedName>
</protein>
<dbReference type="Proteomes" id="UP000000768">
    <property type="component" value="Chromosome 7"/>
</dbReference>
<evidence type="ECO:0000256" key="1">
    <source>
        <dbReference type="SAM" id="MobiDB-lite"/>
    </source>
</evidence>
<organism evidence="2 3">
    <name type="scientific">Sorghum bicolor</name>
    <name type="common">Sorghum</name>
    <name type="synonym">Sorghum vulgare</name>
    <dbReference type="NCBI Taxonomy" id="4558"/>
    <lineage>
        <taxon>Eukaryota</taxon>
        <taxon>Viridiplantae</taxon>
        <taxon>Streptophyta</taxon>
        <taxon>Embryophyta</taxon>
        <taxon>Tracheophyta</taxon>
        <taxon>Spermatophyta</taxon>
        <taxon>Magnoliopsida</taxon>
        <taxon>Liliopsida</taxon>
        <taxon>Poales</taxon>
        <taxon>Poaceae</taxon>
        <taxon>PACMAD clade</taxon>
        <taxon>Panicoideae</taxon>
        <taxon>Andropogonodae</taxon>
        <taxon>Andropogoneae</taxon>
        <taxon>Sorghinae</taxon>
        <taxon>Sorghum</taxon>
    </lineage>
</organism>
<feature type="region of interest" description="Disordered" evidence="1">
    <location>
        <begin position="1"/>
        <end position="27"/>
    </location>
</feature>
<gene>
    <name evidence="2" type="ORF">SORBI_3007G206900</name>
</gene>